<dbReference type="InterPro" id="IPR008894">
    <property type="entry name" value="QdtA_cupin_dom"/>
</dbReference>
<protein>
    <submittedName>
        <fullName evidence="2">FdtA/QdtA family cupin domain-containing protein</fullName>
    </submittedName>
</protein>
<keyword evidence="3" id="KW-1185">Reference proteome</keyword>
<evidence type="ECO:0000313" key="3">
    <source>
        <dbReference type="Proteomes" id="UP001199314"/>
    </source>
</evidence>
<organism evidence="2 3">
    <name type="scientific">Psychroflexus longus</name>
    <dbReference type="NCBI Taxonomy" id="2873596"/>
    <lineage>
        <taxon>Bacteria</taxon>
        <taxon>Pseudomonadati</taxon>
        <taxon>Bacteroidota</taxon>
        <taxon>Flavobacteriia</taxon>
        <taxon>Flavobacteriales</taxon>
        <taxon>Flavobacteriaceae</taxon>
        <taxon>Psychroflexus</taxon>
    </lineage>
</organism>
<dbReference type="RefSeq" id="WP_224460080.1">
    <property type="nucleotide sequence ID" value="NZ_JAIQZE010000001.1"/>
</dbReference>
<accession>A0ABS7XFH7</accession>
<dbReference type="Proteomes" id="UP001199314">
    <property type="component" value="Unassembled WGS sequence"/>
</dbReference>
<dbReference type="Pfam" id="PF05523">
    <property type="entry name" value="FdtA"/>
    <property type="match status" value="1"/>
</dbReference>
<dbReference type="SUPFAM" id="SSF51182">
    <property type="entry name" value="RmlC-like cupins"/>
    <property type="match status" value="1"/>
</dbReference>
<comment type="caution">
    <text evidence="2">The sequence shown here is derived from an EMBL/GenBank/DDBJ whole genome shotgun (WGS) entry which is preliminary data.</text>
</comment>
<evidence type="ECO:0000313" key="2">
    <source>
        <dbReference type="EMBL" id="MBZ9777718.1"/>
    </source>
</evidence>
<feature type="domain" description="Sugar 3,4-ketoisomerase QdtA cupin" evidence="1">
    <location>
        <begin position="8"/>
        <end position="136"/>
    </location>
</feature>
<proteinExistence type="predicted"/>
<dbReference type="Gene3D" id="2.60.120.10">
    <property type="entry name" value="Jelly Rolls"/>
    <property type="match status" value="1"/>
</dbReference>
<gene>
    <name evidence="2" type="ORF">LB452_02175</name>
</gene>
<dbReference type="InterPro" id="IPR014710">
    <property type="entry name" value="RmlC-like_jellyroll"/>
</dbReference>
<reference evidence="3" key="1">
    <citation type="submission" date="2023-07" db="EMBL/GenBank/DDBJ databases">
        <title>Novel species isolated from saline lakes on Tibetan Plateau.</title>
        <authorList>
            <person name="Lu H."/>
        </authorList>
    </citation>
    <scope>NUCLEOTIDE SEQUENCE [LARGE SCALE GENOMIC DNA]</scope>
    <source>
        <strain evidence="3">CAK8W</strain>
    </source>
</reference>
<sequence>MKPTTVDDCKLIKIDQIGDRRGHISVVENNREVPFEVKRVYYLYDVPSGEERGGHAHKELQQLIVAVSGSFDIVVDDGTKKETFSLNRPNKGLYFPAGLWREINNFSSGAICLVLASHTYDEKDYIRGYQDFISYKNDT</sequence>
<evidence type="ECO:0000259" key="1">
    <source>
        <dbReference type="Pfam" id="PF05523"/>
    </source>
</evidence>
<dbReference type="CDD" id="cd20292">
    <property type="entry name" value="cupin_QdtA-like"/>
    <property type="match status" value="1"/>
</dbReference>
<dbReference type="InterPro" id="IPR011051">
    <property type="entry name" value="RmlC_Cupin_sf"/>
</dbReference>
<name>A0ABS7XFH7_9FLAO</name>
<dbReference type="EMBL" id="JAIQZE010000001">
    <property type="protein sequence ID" value="MBZ9777718.1"/>
    <property type="molecule type" value="Genomic_DNA"/>
</dbReference>